<comment type="caution">
    <text evidence="1">The sequence shown here is derived from an EMBL/GenBank/DDBJ whole genome shotgun (WGS) entry which is preliminary data.</text>
</comment>
<dbReference type="Proteomes" id="UP000298097">
    <property type="component" value="Unassembled WGS sequence"/>
</dbReference>
<sequence length="217" mass="25910">MENSELKKYAPTKLYYEDPNKFVFPKDDSHPFDYLDKEGLEELRQSIELNGILHAVYLRMDYTIISGRNRGTIASEKGILVPTIRFQKELPQEVEQRLIYHLNLVGRQVSPSERRAMVYKRFKDSIGKHGALSSIHKITGIHMSTLKQYSVDFQNKRRFKAEEVPKKRFQEKIEKYNRWKILLEKENNIKNERQKLQYELEKVAPISFWKSEEWKKS</sequence>
<reference evidence="1" key="1">
    <citation type="journal article" date="2019" name="PLoS Negl. Trop. Dis.">
        <title>Revisiting the worldwide diversity of Leptospira species in the environment.</title>
        <authorList>
            <person name="Vincent A.T."/>
            <person name="Schiettekatte O."/>
            <person name="Bourhy P."/>
            <person name="Veyrier F.J."/>
            <person name="Picardeau M."/>
        </authorList>
    </citation>
    <scope>NUCLEOTIDE SEQUENCE [LARGE SCALE GENOMIC DNA]</scope>
    <source>
        <strain evidence="1">201800301</strain>
    </source>
</reference>
<dbReference type="AlphaFoldDB" id="A0A4R9GXI4"/>
<organism evidence="1 2">
    <name type="scientific">Leptospira andrefontaineae</name>
    <dbReference type="NCBI Taxonomy" id="2484976"/>
    <lineage>
        <taxon>Bacteria</taxon>
        <taxon>Pseudomonadati</taxon>
        <taxon>Spirochaetota</taxon>
        <taxon>Spirochaetia</taxon>
        <taxon>Leptospirales</taxon>
        <taxon>Leptospiraceae</taxon>
        <taxon>Leptospira</taxon>
    </lineage>
</organism>
<proteinExistence type="predicted"/>
<accession>A0A4R9GXI4</accession>
<protein>
    <submittedName>
        <fullName evidence="1">Chromosome partitioning protein ParB</fullName>
    </submittedName>
</protein>
<keyword evidence="2" id="KW-1185">Reference proteome</keyword>
<gene>
    <name evidence="1" type="ORF">EHO65_18370</name>
</gene>
<name>A0A4R9GXI4_9LEPT</name>
<dbReference type="EMBL" id="RQEY01000024">
    <property type="protein sequence ID" value="TGK36266.1"/>
    <property type="molecule type" value="Genomic_DNA"/>
</dbReference>
<evidence type="ECO:0000313" key="2">
    <source>
        <dbReference type="Proteomes" id="UP000298097"/>
    </source>
</evidence>
<dbReference type="OrthoDB" id="9802051at2"/>
<evidence type="ECO:0000313" key="1">
    <source>
        <dbReference type="EMBL" id="TGK36266.1"/>
    </source>
</evidence>
<dbReference type="Gene3D" id="3.90.1530.10">
    <property type="entry name" value="Conserved hypothetical protein from pyrococcus furiosus pfu- 392566-001, ParB domain"/>
    <property type="match status" value="1"/>
</dbReference>